<dbReference type="InterPro" id="IPR032818">
    <property type="entry name" value="DedA-like"/>
</dbReference>
<reference evidence="10" key="1">
    <citation type="journal article" date="2019" name="Int. J. Syst. Evol. Microbiol.">
        <title>The Global Catalogue of Microorganisms (GCM) 10K type strain sequencing project: providing services to taxonomists for standard genome sequencing and annotation.</title>
        <authorList>
            <consortium name="The Broad Institute Genomics Platform"/>
            <consortium name="The Broad Institute Genome Sequencing Center for Infectious Disease"/>
            <person name="Wu L."/>
            <person name="Ma J."/>
        </authorList>
    </citation>
    <scope>NUCLEOTIDE SEQUENCE [LARGE SCALE GENOMIC DNA]</scope>
    <source>
        <strain evidence="10">CGMCC 1.10759</strain>
    </source>
</reference>
<dbReference type="Proteomes" id="UP001595904">
    <property type="component" value="Unassembled WGS sequence"/>
</dbReference>
<evidence type="ECO:0000256" key="7">
    <source>
        <dbReference type="RuleBase" id="RU367016"/>
    </source>
</evidence>
<proteinExistence type="inferred from homology"/>
<keyword evidence="4 7" id="KW-0812">Transmembrane</keyword>
<keyword evidence="6 7" id="KW-0472">Membrane</keyword>
<dbReference type="RefSeq" id="WP_380597922.1">
    <property type="nucleotide sequence ID" value="NZ_JBHSDU010000003.1"/>
</dbReference>
<name>A0ABV8SSN2_9GAMM</name>
<evidence type="ECO:0000256" key="5">
    <source>
        <dbReference type="ARBA" id="ARBA00022989"/>
    </source>
</evidence>
<keyword evidence="5 7" id="KW-1133">Transmembrane helix</keyword>
<feature type="transmembrane region" description="Helical" evidence="7">
    <location>
        <begin position="156"/>
        <end position="176"/>
    </location>
</feature>
<dbReference type="NCBIfam" id="NF008102">
    <property type="entry name" value="PRK10847.1"/>
    <property type="match status" value="1"/>
</dbReference>
<dbReference type="InterPro" id="IPR032816">
    <property type="entry name" value="VTT_dom"/>
</dbReference>
<keyword evidence="3 7" id="KW-1003">Cell membrane</keyword>
<keyword evidence="10" id="KW-1185">Reference proteome</keyword>
<feature type="domain" description="VTT" evidence="8">
    <location>
        <begin position="49"/>
        <end position="176"/>
    </location>
</feature>
<evidence type="ECO:0000256" key="3">
    <source>
        <dbReference type="ARBA" id="ARBA00022475"/>
    </source>
</evidence>
<evidence type="ECO:0000256" key="6">
    <source>
        <dbReference type="ARBA" id="ARBA00023136"/>
    </source>
</evidence>
<evidence type="ECO:0000313" key="9">
    <source>
        <dbReference type="EMBL" id="MFC4310431.1"/>
    </source>
</evidence>
<dbReference type="InterPro" id="IPR058127">
    <property type="entry name" value="DedA"/>
</dbReference>
<evidence type="ECO:0000256" key="2">
    <source>
        <dbReference type="ARBA" id="ARBA00010792"/>
    </source>
</evidence>
<gene>
    <name evidence="9" type="ORF">ACFPN2_15160</name>
</gene>
<comment type="caution">
    <text evidence="9">The sequence shown here is derived from an EMBL/GenBank/DDBJ whole genome shotgun (WGS) entry which is preliminary data.</text>
</comment>
<accession>A0ABV8SSN2</accession>
<feature type="transmembrane region" description="Helical" evidence="7">
    <location>
        <begin position="188"/>
        <end position="208"/>
    </location>
</feature>
<feature type="transmembrane region" description="Helical" evidence="7">
    <location>
        <begin position="55"/>
        <end position="85"/>
    </location>
</feature>
<evidence type="ECO:0000259" key="8">
    <source>
        <dbReference type="Pfam" id="PF09335"/>
    </source>
</evidence>
<comment type="similarity">
    <text evidence="2 7">Belongs to the DedA family.</text>
</comment>
<dbReference type="PANTHER" id="PTHR30353">
    <property type="entry name" value="INNER MEMBRANE PROTEIN DEDA-RELATED"/>
    <property type="match status" value="1"/>
</dbReference>
<dbReference type="Pfam" id="PF09335">
    <property type="entry name" value="VTT_dom"/>
    <property type="match status" value="1"/>
</dbReference>
<dbReference type="EMBL" id="JBHSDU010000003">
    <property type="protein sequence ID" value="MFC4310431.1"/>
    <property type="molecule type" value="Genomic_DNA"/>
</dbReference>
<sequence>MELVTWFIDFILHLDKHLIELIADYSYWIYAILFVIIFCETGVVVTPILPGDSLLFALGALAAVDTTGTLNAPALWAMLMIAAWLGDATNFRIGRAVGPKAFSGTIPWLKKEYLDRTHAFYEKYGGKTIVLARFVPIVRTFAPFVAGVGDMNRAKFFTYNLLGGFLWVSIFIWGGYLFGNVPLIKENFGIVTILIIVISVMPVVWELLRPNKPAGA</sequence>
<evidence type="ECO:0000256" key="1">
    <source>
        <dbReference type="ARBA" id="ARBA00004651"/>
    </source>
</evidence>
<comment type="subcellular location">
    <subcellularLocation>
        <location evidence="1 7">Cell membrane</location>
        <topology evidence="1 7">Multi-pass membrane protein</topology>
    </subcellularLocation>
</comment>
<dbReference type="PANTHER" id="PTHR30353:SF0">
    <property type="entry name" value="TRANSMEMBRANE PROTEIN"/>
    <property type="match status" value="1"/>
</dbReference>
<organism evidence="9 10">
    <name type="scientific">Steroidobacter flavus</name>
    <dbReference type="NCBI Taxonomy" id="1842136"/>
    <lineage>
        <taxon>Bacteria</taxon>
        <taxon>Pseudomonadati</taxon>
        <taxon>Pseudomonadota</taxon>
        <taxon>Gammaproteobacteria</taxon>
        <taxon>Steroidobacterales</taxon>
        <taxon>Steroidobacteraceae</taxon>
        <taxon>Steroidobacter</taxon>
    </lineage>
</organism>
<protein>
    <submittedName>
        <fullName evidence="9">DedA family protein</fullName>
    </submittedName>
</protein>
<evidence type="ECO:0000313" key="10">
    <source>
        <dbReference type="Proteomes" id="UP001595904"/>
    </source>
</evidence>
<feature type="transmembrane region" description="Helical" evidence="7">
    <location>
        <begin position="27"/>
        <end position="49"/>
    </location>
</feature>
<evidence type="ECO:0000256" key="4">
    <source>
        <dbReference type="ARBA" id="ARBA00022692"/>
    </source>
</evidence>